<dbReference type="OrthoDB" id="5583277at2759"/>
<evidence type="ECO:0000313" key="6">
    <source>
        <dbReference type="Proteomes" id="UP000008837"/>
    </source>
</evidence>
<feature type="domain" description="Vacuolar sorting protein Vps3844 C-terminal" evidence="4">
    <location>
        <begin position="333"/>
        <end position="428"/>
    </location>
</feature>
<evidence type="ECO:0000256" key="3">
    <source>
        <dbReference type="SAM" id="SignalP"/>
    </source>
</evidence>
<dbReference type="InParanoid" id="A8Q1P5"/>
<name>A8Q1P5_MALGO</name>
<feature type="compositionally biased region" description="Polar residues" evidence="1">
    <location>
        <begin position="266"/>
        <end position="280"/>
    </location>
</feature>
<dbReference type="VEuPathDB" id="FungiDB:MGL_1819"/>
<dbReference type="InterPro" id="IPR024382">
    <property type="entry name" value="Vps3844_C"/>
</dbReference>
<dbReference type="InterPro" id="IPR053065">
    <property type="entry name" value="Archenteron_Induction-Rel"/>
</dbReference>
<protein>
    <recommendedName>
        <fullName evidence="4">Vacuolar sorting protein Vps3844 C-terminal domain-containing protein</fullName>
    </recommendedName>
</protein>
<keyword evidence="2" id="KW-0812">Transmembrane</keyword>
<reference evidence="5 6" key="1">
    <citation type="journal article" date="2007" name="Proc. Natl. Acad. Sci. U.S.A.">
        <title>Dandruff-associated Malassezia genomes reveal convergent and divergent virulence traits shared with plant and human fungal pathogens.</title>
        <authorList>
            <person name="Xu J."/>
            <person name="Saunders C.W."/>
            <person name="Hu P."/>
            <person name="Grant R.A."/>
            <person name="Boekhout T."/>
            <person name="Kuramae E.E."/>
            <person name="Kronstad J.W."/>
            <person name="Deangelis Y.M."/>
            <person name="Reeder N.L."/>
            <person name="Johnstone K.R."/>
            <person name="Leland M."/>
            <person name="Fieno A.M."/>
            <person name="Begley W.M."/>
            <person name="Sun Y."/>
            <person name="Lacey M.P."/>
            <person name="Chaudhary T."/>
            <person name="Keough T."/>
            <person name="Chu L."/>
            <person name="Sears R."/>
            <person name="Yuan B."/>
            <person name="Dawson T.L.Jr."/>
        </authorList>
    </citation>
    <scope>NUCLEOTIDE SEQUENCE [LARGE SCALE GENOMIC DNA]</scope>
    <source>
        <strain evidence="6">ATCC MYA-4612 / CBS 7966</strain>
    </source>
</reference>
<gene>
    <name evidence="5" type="ORF">MGL_1819</name>
</gene>
<dbReference type="RefSeq" id="XP_001730820.1">
    <property type="nucleotide sequence ID" value="XM_001730768.1"/>
</dbReference>
<dbReference type="STRING" id="425265.A8Q1P5"/>
<feature type="transmembrane region" description="Helical" evidence="2">
    <location>
        <begin position="394"/>
        <end position="416"/>
    </location>
</feature>
<dbReference type="OMA" id="WAGQSCE"/>
<dbReference type="EMBL" id="AAYY01000006">
    <property type="protein sequence ID" value="EDP43606.1"/>
    <property type="molecule type" value="Genomic_DNA"/>
</dbReference>
<dbReference type="PANTHER" id="PTHR36853">
    <property type="entry name" value="EXPRESSED PROTEIN"/>
    <property type="match status" value="1"/>
</dbReference>
<keyword evidence="3" id="KW-0732">Signal</keyword>
<dbReference type="AlphaFoldDB" id="A8Q1P5"/>
<proteinExistence type="predicted"/>
<dbReference type="GO" id="GO:0005783">
    <property type="term" value="C:endoplasmic reticulum"/>
    <property type="evidence" value="ECO:0007669"/>
    <property type="project" value="TreeGrafter"/>
</dbReference>
<dbReference type="KEGG" id="mgl:MGL_1819"/>
<feature type="region of interest" description="Disordered" evidence="1">
    <location>
        <begin position="252"/>
        <end position="303"/>
    </location>
</feature>
<dbReference type="PANTHER" id="PTHR36853:SF1">
    <property type="entry name" value="DUF3844 DOMAIN-CONTAINING PROTEIN"/>
    <property type="match status" value="1"/>
</dbReference>
<evidence type="ECO:0000313" key="5">
    <source>
        <dbReference type="EMBL" id="EDP43606.1"/>
    </source>
</evidence>
<sequence>MCRSFTYALAALASAAFSLTHAHTNLLLSTQPMQDAAKEPVMISPSDAHRVLTHHLQVGSNALPDVRLHTAEHEDLWHHLPVDQAHYDASRLFEPEAPRRGNVMVILHGAVEDDGNSKLPSDLFPDSLTHTHSIPSHTSPSRESFDALAALYEKTANGVHKAWDGAKEGMVSSVERLRAELADIVGLANSEFIDLDALTSARILALDDVKQEFGAQSSTYREAKQQVKETLEHLVERVKDLAGAGVAVVHTSGADSHRRRAVPQYNVGTSSPLTTPASSHASSPLYYGASPPPPPPGAAGSLSEAFDPLHAFRPVGHVTTMQGAAASVAGSTCPASEQELSNMTNHCNGHGVAVQSAKGGRLCWRCKCMRTTEQGMTRSWSGSACEKQDWAPEMLLFLGTALVLFVSILGSCALLYREGTHELPGTLSSVSIRT</sequence>
<evidence type="ECO:0000256" key="2">
    <source>
        <dbReference type="SAM" id="Phobius"/>
    </source>
</evidence>
<keyword evidence="6" id="KW-1185">Reference proteome</keyword>
<organism evidence="5 6">
    <name type="scientific">Malassezia globosa (strain ATCC MYA-4612 / CBS 7966)</name>
    <name type="common">Dandruff-associated fungus</name>
    <dbReference type="NCBI Taxonomy" id="425265"/>
    <lineage>
        <taxon>Eukaryota</taxon>
        <taxon>Fungi</taxon>
        <taxon>Dikarya</taxon>
        <taxon>Basidiomycota</taxon>
        <taxon>Ustilaginomycotina</taxon>
        <taxon>Malasseziomycetes</taxon>
        <taxon>Malasseziales</taxon>
        <taxon>Malasseziaceae</taxon>
        <taxon>Malassezia</taxon>
    </lineage>
</organism>
<comment type="caution">
    <text evidence="5">The sequence shown here is derived from an EMBL/GenBank/DDBJ whole genome shotgun (WGS) entry which is preliminary data.</text>
</comment>
<feature type="chain" id="PRO_5002725418" description="Vacuolar sorting protein Vps3844 C-terminal domain-containing protein" evidence="3">
    <location>
        <begin position="23"/>
        <end position="434"/>
    </location>
</feature>
<feature type="signal peptide" evidence="3">
    <location>
        <begin position="1"/>
        <end position="22"/>
    </location>
</feature>
<keyword evidence="2" id="KW-0472">Membrane</keyword>
<evidence type="ECO:0000259" key="4">
    <source>
        <dbReference type="Pfam" id="PF12955"/>
    </source>
</evidence>
<dbReference type="Pfam" id="PF12955">
    <property type="entry name" value="Vps3844_C"/>
    <property type="match status" value="1"/>
</dbReference>
<dbReference type="Proteomes" id="UP000008837">
    <property type="component" value="Unassembled WGS sequence"/>
</dbReference>
<keyword evidence="2" id="KW-1133">Transmembrane helix</keyword>
<dbReference type="GeneID" id="5855127"/>
<evidence type="ECO:0000256" key="1">
    <source>
        <dbReference type="SAM" id="MobiDB-lite"/>
    </source>
</evidence>
<accession>A8Q1P5</accession>